<feature type="domain" description="PPM-type phosphatase" evidence="5">
    <location>
        <begin position="494"/>
        <end position="714"/>
    </location>
</feature>
<evidence type="ECO:0000256" key="2">
    <source>
        <dbReference type="SAM" id="Coils"/>
    </source>
</evidence>
<dbReference type="SUPFAM" id="SSF81606">
    <property type="entry name" value="PP2C-like"/>
    <property type="match status" value="1"/>
</dbReference>
<evidence type="ECO:0000256" key="4">
    <source>
        <dbReference type="SAM" id="Phobius"/>
    </source>
</evidence>
<dbReference type="HOGENOM" id="CLU_385757_0_0_3"/>
<feature type="coiled-coil region" evidence="2">
    <location>
        <begin position="428"/>
        <end position="480"/>
    </location>
</feature>
<gene>
    <name evidence="7" type="ORF">MC7420_3921</name>
</gene>
<evidence type="ECO:0000313" key="8">
    <source>
        <dbReference type="Proteomes" id="UP000003835"/>
    </source>
</evidence>
<dbReference type="RefSeq" id="WP_006102242.1">
    <property type="nucleotide sequence ID" value="NZ_DS989853.1"/>
</dbReference>
<dbReference type="AlphaFoldDB" id="B4VUM3"/>
<organism evidence="7 8">
    <name type="scientific">Coleofasciculus chthonoplastes PCC 7420</name>
    <dbReference type="NCBI Taxonomy" id="118168"/>
    <lineage>
        <taxon>Bacteria</taxon>
        <taxon>Bacillati</taxon>
        <taxon>Cyanobacteriota</taxon>
        <taxon>Cyanophyceae</taxon>
        <taxon>Coleofasciculales</taxon>
        <taxon>Coleofasciculaceae</taxon>
        <taxon>Coleofasciculus</taxon>
    </lineage>
</organism>
<dbReference type="Proteomes" id="UP000003835">
    <property type="component" value="Unassembled WGS sequence"/>
</dbReference>
<keyword evidence="1" id="KW-0378">Hydrolase</keyword>
<sequence>MGDDSLTKTKNQALEQSEGSTIQMNPDTPLQAFLQRWQGVLLITPCVAGFIIAGSYLGIFRVLEWLILDQFFLLRPQEPVDERIAIVTIDEEDIDYVVQWPMSDQVMAKLLRNIKAKNPNAIGLDIYRDLPVEPGHEERVEVFKTTPNLIGINKIAGDTIDPPPTLADKDQVAANDMFLDNDGKIRRALVLGEAESGLMQGFGVKLALDYLADQDIELEALNPEKQIFGLGQATFIPLSKNDGFYKESDLGWYQILVNYRGGLDRFPNISMTDVLENRIPENFFRDRIVFIGAKAPSLNDNYLTPYNSNLAVPTDLMPGVVIHANITSQILSAAVSGRPMLRATTKPIHWLLIVVWSGYSATLGSFYIRRRWMTLLGLLIAVVIIVVSSYSAFLYGWLVPVFTPLLAVVVAATLSVGQVLWQNLMISYQKLEDYARNLEDKVKERTAELAHANQEISQLNEKLKAENLRMSAELDVARQLQYMILPNPDELEAIEGLDLAGFMEPADEVGGDYYDILCTDNVVTIGIGDVTGHGLESGILMMMTQTVVRTLDEIRERDPVKFLDTLNRTLYKNVQRMNSDRNLTLAILNYTDGKVSISGQHEESIVVRAGGIIERIDTMDLGFPIALDDDIADFIDRALIELHPGDSIVLYTDGIPEAENMENEQYGLERLCDVISQNWDKSANAIKDAIIDNLRHFIGKQKVFDDITLVVLKQEV</sequence>
<dbReference type="eggNOG" id="COG2208">
    <property type="taxonomic scope" value="Bacteria"/>
</dbReference>
<dbReference type="InterPro" id="IPR001932">
    <property type="entry name" value="PPM-type_phosphatase-like_dom"/>
</dbReference>
<evidence type="ECO:0000256" key="1">
    <source>
        <dbReference type="ARBA" id="ARBA00022801"/>
    </source>
</evidence>
<dbReference type="PANTHER" id="PTHR43156">
    <property type="entry name" value="STAGE II SPORULATION PROTEIN E-RELATED"/>
    <property type="match status" value="1"/>
</dbReference>
<feature type="transmembrane region" description="Helical" evidence="4">
    <location>
        <begin position="40"/>
        <end position="63"/>
    </location>
</feature>
<feature type="transmembrane region" description="Helical" evidence="4">
    <location>
        <begin position="375"/>
        <end position="395"/>
    </location>
</feature>
<feature type="transmembrane region" description="Helical" evidence="4">
    <location>
        <begin position="348"/>
        <end position="368"/>
    </location>
</feature>
<reference evidence="7 8" key="1">
    <citation type="submission" date="2008-07" db="EMBL/GenBank/DDBJ databases">
        <authorList>
            <person name="Tandeau de Marsac N."/>
            <person name="Ferriera S."/>
            <person name="Johnson J."/>
            <person name="Kravitz S."/>
            <person name="Beeson K."/>
            <person name="Sutton G."/>
            <person name="Rogers Y.-H."/>
            <person name="Friedman R."/>
            <person name="Frazier M."/>
            <person name="Venter J.C."/>
        </authorList>
    </citation>
    <scope>NUCLEOTIDE SEQUENCE [LARGE SCALE GENOMIC DNA]</scope>
    <source>
        <strain evidence="7 8">PCC 7420</strain>
    </source>
</reference>
<dbReference type="InterPro" id="IPR052016">
    <property type="entry name" value="Bact_Sigma-Reg"/>
</dbReference>
<keyword evidence="2" id="KW-0175">Coiled coil</keyword>
<dbReference type="PANTHER" id="PTHR43156:SF2">
    <property type="entry name" value="STAGE II SPORULATION PROTEIN E"/>
    <property type="match status" value="1"/>
</dbReference>
<dbReference type="SMART" id="SM01080">
    <property type="entry name" value="CHASE2"/>
    <property type="match status" value="1"/>
</dbReference>
<dbReference type="InterPro" id="IPR036457">
    <property type="entry name" value="PPM-type-like_dom_sf"/>
</dbReference>
<dbReference type="Pfam" id="PF05226">
    <property type="entry name" value="CHASE2"/>
    <property type="match status" value="1"/>
</dbReference>
<protein>
    <recommendedName>
        <fullName evidence="9">Stage II sporulation protein E</fullName>
    </recommendedName>
</protein>
<keyword evidence="8" id="KW-1185">Reference proteome</keyword>
<dbReference type="GO" id="GO:0016791">
    <property type="term" value="F:phosphatase activity"/>
    <property type="evidence" value="ECO:0007669"/>
    <property type="project" value="TreeGrafter"/>
</dbReference>
<name>B4VUM3_9CYAN</name>
<evidence type="ECO:0000259" key="5">
    <source>
        <dbReference type="SMART" id="SM00331"/>
    </source>
</evidence>
<proteinExistence type="predicted"/>
<evidence type="ECO:0000259" key="6">
    <source>
        <dbReference type="SMART" id="SM01080"/>
    </source>
</evidence>
<dbReference type="Pfam" id="PF07228">
    <property type="entry name" value="SpoIIE"/>
    <property type="match status" value="1"/>
</dbReference>
<accession>B4VUM3</accession>
<dbReference type="EMBL" id="DS989853">
    <property type="protein sequence ID" value="EDX74397.1"/>
    <property type="molecule type" value="Genomic_DNA"/>
</dbReference>
<feature type="transmembrane region" description="Helical" evidence="4">
    <location>
        <begin position="401"/>
        <end position="421"/>
    </location>
</feature>
<dbReference type="eggNOG" id="COG4252">
    <property type="taxonomic scope" value="Bacteria"/>
</dbReference>
<dbReference type="STRING" id="118168.MC7420_3921"/>
<dbReference type="InterPro" id="IPR007890">
    <property type="entry name" value="CHASE2"/>
</dbReference>
<feature type="region of interest" description="Disordered" evidence="3">
    <location>
        <begin position="1"/>
        <end position="23"/>
    </location>
</feature>
<keyword evidence="4" id="KW-1133">Transmembrane helix</keyword>
<evidence type="ECO:0000313" key="7">
    <source>
        <dbReference type="EMBL" id="EDX74397.1"/>
    </source>
</evidence>
<dbReference type="CDD" id="cd14686">
    <property type="entry name" value="bZIP"/>
    <property type="match status" value="1"/>
</dbReference>
<evidence type="ECO:0000256" key="3">
    <source>
        <dbReference type="SAM" id="MobiDB-lite"/>
    </source>
</evidence>
<keyword evidence="4" id="KW-0812">Transmembrane</keyword>
<keyword evidence="4" id="KW-0472">Membrane</keyword>
<dbReference type="Gene3D" id="3.60.40.10">
    <property type="entry name" value="PPM-type phosphatase domain"/>
    <property type="match status" value="1"/>
</dbReference>
<feature type="compositionally biased region" description="Polar residues" evidence="3">
    <location>
        <begin position="8"/>
        <end position="23"/>
    </location>
</feature>
<dbReference type="SMART" id="SM00331">
    <property type="entry name" value="PP2C_SIG"/>
    <property type="match status" value="1"/>
</dbReference>
<feature type="domain" description="CHASE2" evidence="6">
    <location>
        <begin position="60"/>
        <end position="363"/>
    </location>
</feature>
<evidence type="ECO:0008006" key="9">
    <source>
        <dbReference type="Google" id="ProtNLM"/>
    </source>
</evidence>